<dbReference type="AlphaFoldDB" id="A0ABD7P0F7"/>
<dbReference type="EMBL" id="UKAS01000002">
    <property type="protein sequence ID" value="SXF91954.1"/>
    <property type="molecule type" value="Genomic_DNA"/>
</dbReference>
<dbReference type="RefSeq" id="WP_131729302.1">
    <property type="nucleotide sequence ID" value="NZ_BQTJ01000002.1"/>
</dbReference>
<name>A0ABD7P0F7_KLEVA</name>
<organism evidence="1 2">
    <name type="scientific">Klebsiella variicola</name>
    <dbReference type="NCBI Taxonomy" id="244366"/>
    <lineage>
        <taxon>Bacteria</taxon>
        <taxon>Pseudomonadati</taxon>
        <taxon>Pseudomonadota</taxon>
        <taxon>Gammaproteobacteria</taxon>
        <taxon>Enterobacterales</taxon>
        <taxon>Enterobacteriaceae</taxon>
        <taxon>Klebsiella/Raoultella group</taxon>
        <taxon>Klebsiella</taxon>
        <taxon>Klebsiella pneumoniae complex</taxon>
    </lineage>
</organism>
<protein>
    <submittedName>
        <fullName evidence="1">Uncharacterized protein containing caspase domain</fullName>
    </submittedName>
</protein>
<evidence type="ECO:0000313" key="2">
    <source>
        <dbReference type="Proteomes" id="UP000258928"/>
    </source>
</evidence>
<sequence length="391" mass="43472">MPLLFDREVIGPKTHAFVIGVGNYPFARAGQGVSAKLRAVPALPSAADSAKLVCNWLIENKDRLAAPLATLDVLISDPPATENRYPWVPAVHVDSATVSNVGTRGFAWYQRLSVQPGDVAFFYCCGHGASHLQQPVVFLEDLNSNPTNLWSHINLGELSYRLRKHQSISAAFLFSDACGEFIPQFELIKQAVPCPFYPDETESMFSVSRNQVSLLCAASENQLAYEGPDLAGSHLKFGRFTQTCLKGLSGSSARYSRGRWGVNSRDLQSDLKALRRIYFEHWGDKEPFDPYSAVTPSDLIPLVYPENFELPLVVSTDPPERMPYYDFAISERNEPAPPWLKNNATRAPGPWKTSVPPSINALYAIAIDGTDYFSQLFQPKEPLFEQWVSVP</sequence>
<proteinExistence type="predicted"/>
<gene>
    <name evidence="1" type="ORF">SAMEA3729809_00652</name>
</gene>
<dbReference type="Proteomes" id="UP000258928">
    <property type="component" value="Unassembled WGS sequence"/>
</dbReference>
<dbReference type="Gene3D" id="3.40.50.1460">
    <property type="match status" value="1"/>
</dbReference>
<evidence type="ECO:0000313" key="1">
    <source>
        <dbReference type="EMBL" id="SXF91954.1"/>
    </source>
</evidence>
<comment type="caution">
    <text evidence="1">The sequence shown here is derived from an EMBL/GenBank/DDBJ whole genome shotgun (WGS) entry which is preliminary data.</text>
</comment>
<reference evidence="1 2" key="1">
    <citation type="submission" date="2018-08" db="EMBL/GenBank/DDBJ databases">
        <authorList>
            <consortium name="Pathogen Informatics"/>
        </authorList>
    </citation>
    <scope>NUCLEOTIDE SEQUENCE [LARGE SCALE GENOMIC DNA]</scope>
    <source>
        <strain evidence="1 2">EuSCAPE_TR218</strain>
    </source>
</reference>
<accession>A0ABD7P0F7</accession>